<protein>
    <submittedName>
        <fullName evidence="1">AbrB family transcriptional regulator</fullName>
    </submittedName>
</protein>
<reference evidence="1" key="2">
    <citation type="journal article" date="2021" name="PeerJ">
        <title>Extensive microbial diversity within the chicken gut microbiome revealed by metagenomics and culture.</title>
        <authorList>
            <person name="Gilroy R."/>
            <person name="Ravi A."/>
            <person name="Getino M."/>
            <person name="Pursley I."/>
            <person name="Horton D.L."/>
            <person name="Alikhan N.F."/>
            <person name="Baker D."/>
            <person name="Gharbi K."/>
            <person name="Hall N."/>
            <person name="Watson M."/>
            <person name="Adriaenssens E.M."/>
            <person name="Foster-Nyarko E."/>
            <person name="Jarju S."/>
            <person name="Secka A."/>
            <person name="Antonio M."/>
            <person name="Oren A."/>
            <person name="Chaudhuri R.R."/>
            <person name="La Ragione R."/>
            <person name="Hildebrand F."/>
            <person name="Pallen M.J."/>
        </authorList>
    </citation>
    <scope>NUCLEOTIDE SEQUENCE</scope>
    <source>
        <strain evidence="1">ChiGjej1B1-19959</strain>
    </source>
</reference>
<accession>A0A9D1IEL1</accession>
<dbReference type="Gene3D" id="2.10.260.10">
    <property type="match status" value="1"/>
</dbReference>
<name>A0A9D1IEL1_9FIRM</name>
<dbReference type="PANTHER" id="PTHR36432:SF4">
    <property type="entry name" value="TRANSITION STATE REGULATOR ABH-RELATED"/>
    <property type="match status" value="1"/>
</dbReference>
<proteinExistence type="predicted"/>
<dbReference type="Proteomes" id="UP000824071">
    <property type="component" value="Unassembled WGS sequence"/>
</dbReference>
<dbReference type="AlphaFoldDB" id="A0A9D1IEL1"/>
<dbReference type="EMBL" id="DVMW01000018">
    <property type="protein sequence ID" value="HIU35391.1"/>
    <property type="molecule type" value="Genomic_DNA"/>
</dbReference>
<organism evidence="1 2">
    <name type="scientific">Candidatus Fimenecus excrementigallinarum</name>
    <dbReference type="NCBI Taxonomy" id="2840816"/>
    <lineage>
        <taxon>Bacteria</taxon>
        <taxon>Bacillati</taxon>
        <taxon>Bacillota</taxon>
        <taxon>Clostridia</taxon>
        <taxon>Candidatus Fimenecus</taxon>
    </lineage>
</organism>
<comment type="caution">
    <text evidence="1">The sequence shown here is derived from an EMBL/GenBank/DDBJ whole genome shotgun (WGS) entry which is preliminary data.</text>
</comment>
<gene>
    <name evidence="1" type="ORF">IAC53_02125</name>
</gene>
<sequence length="95" mass="10691">MKSTGIVRGLDKMGRIVLPMEIRKMLHLVEDKSCVEFYTEADTVILKKYTPACIFCDRADDTVEYHGMKICRDCLRKLNALAEEQEAPAPSPDAG</sequence>
<dbReference type="SUPFAM" id="SSF89447">
    <property type="entry name" value="AbrB/MazE/MraZ-like"/>
    <property type="match status" value="1"/>
</dbReference>
<dbReference type="PANTHER" id="PTHR36432">
    <property type="match status" value="1"/>
</dbReference>
<dbReference type="InterPro" id="IPR037914">
    <property type="entry name" value="SpoVT-AbrB_sf"/>
</dbReference>
<evidence type="ECO:0000313" key="2">
    <source>
        <dbReference type="Proteomes" id="UP000824071"/>
    </source>
</evidence>
<evidence type="ECO:0000313" key="1">
    <source>
        <dbReference type="EMBL" id="HIU35391.1"/>
    </source>
</evidence>
<dbReference type="InterPro" id="IPR052731">
    <property type="entry name" value="B_subtilis_Trans_State_Reg"/>
</dbReference>
<reference evidence="1" key="1">
    <citation type="submission" date="2020-10" db="EMBL/GenBank/DDBJ databases">
        <authorList>
            <person name="Gilroy R."/>
        </authorList>
    </citation>
    <scope>NUCLEOTIDE SEQUENCE</scope>
    <source>
        <strain evidence="1">ChiGjej1B1-19959</strain>
    </source>
</reference>